<dbReference type="Pfam" id="PF05559">
    <property type="entry name" value="DUF763"/>
    <property type="match status" value="1"/>
</dbReference>
<dbReference type="EMBL" id="VNHM01000019">
    <property type="protein sequence ID" value="TYO93353.1"/>
    <property type="molecule type" value="Genomic_DNA"/>
</dbReference>
<evidence type="ECO:0008006" key="3">
    <source>
        <dbReference type="Google" id="ProtNLM"/>
    </source>
</evidence>
<protein>
    <recommendedName>
        <fullName evidence="3">DUF763 domain-containing protein</fullName>
    </recommendedName>
</protein>
<dbReference type="PANTHER" id="PTHR38597">
    <property type="entry name" value="BLL3834 PROTEIN"/>
    <property type="match status" value="1"/>
</dbReference>
<name>A0A5S4ZN34_9FIRM</name>
<dbReference type="AlphaFoldDB" id="A0A5S4ZN34"/>
<dbReference type="Proteomes" id="UP000323166">
    <property type="component" value="Unassembled WGS sequence"/>
</dbReference>
<keyword evidence="2" id="KW-1185">Reference proteome</keyword>
<proteinExistence type="predicted"/>
<sequence length="366" mass="40775">MRTGIANLPLHGHRCPRWLFDRMVRLSAAIVEAVVEEFGPREVLRRMADPFWFQAFGCVVGFDWHSSGLTTVLCGALKQGMADRQGDAGIFFAGGKAMTSRKTPQEIANYTDLYGLPDHVADLQYASRMCAKVDSAAVQDGYQIYQHFFMFTRDGSWAVVQQGMNGQNGWARRYHWLSDNLQNFVEEPHAAVCGSLGPKILNMVSRESAGARDVSVFQARERPDEVVATLKKIAALPREQIAMLQLPAAHPVPQASRIEKTLRYLYDLAPENYEQLLGARGVGPATVRAFALVGEVVYGVRASFKDPVRYSFAHGGKDGHPYPVDRKNYDRSIGMLETALRRVRVGERDKMDALGRLAALQKGFSH</sequence>
<dbReference type="InterPro" id="IPR008482">
    <property type="entry name" value="DUF763"/>
</dbReference>
<evidence type="ECO:0000313" key="1">
    <source>
        <dbReference type="EMBL" id="TYO93353.1"/>
    </source>
</evidence>
<accession>A0A5S4ZN34</accession>
<reference evidence="1 2" key="1">
    <citation type="submission" date="2019-07" db="EMBL/GenBank/DDBJ databases">
        <title>Genomic Encyclopedia of Type Strains, Phase I: the one thousand microbial genomes (KMG-I) project.</title>
        <authorList>
            <person name="Kyrpides N."/>
        </authorList>
    </citation>
    <scope>NUCLEOTIDE SEQUENCE [LARGE SCALE GENOMIC DNA]</scope>
    <source>
        <strain evidence="1 2">DSM 6562</strain>
    </source>
</reference>
<comment type="caution">
    <text evidence="1">The sequence shown here is derived from an EMBL/GenBank/DDBJ whole genome shotgun (WGS) entry which is preliminary data.</text>
</comment>
<organism evidence="1 2">
    <name type="scientific">Desulfallas thermosapovorans DSM 6562</name>
    <dbReference type="NCBI Taxonomy" id="1121431"/>
    <lineage>
        <taxon>Bacteria</taxon>
        <taxon>Bacillati</taxon>
        <taxon>Bacillota</taxon>
        <taxon>Clostridia</taxon>
        <taxon>Eubacteriales</taxon>
        <taxon>Desulfallaceae</taxon>
        <taxon>Desulfallas</taxon>
    </lineage>
</organism>
<gene>
    <name evidence="1" type="ORF">LX24_02682</name>
</gene>
<evidence type="ECO:0000313" key="2">
    <source>
        <dbReference type="Proteomes" id="UP000323166"/>
    </source>
</evidence>
<dbReference type="PANTHER" id="PTHR38597:SF1">
    <property type="entry name" value="BLL3834 PROTEIN"/>
    <property type="match status" value="1"/>
</dbReference>